<feature type="region of interest" description="Disordered" evidence="5">
    <location>
        <begin position="1"/>
        <end position="26"/>
    </location>
</feature>
<feature type="domain" description="C3H1-type" evidence="7">
    <location>
        <begin position="604"/>
        <end position="632"/>
    </location>
</feature>
<evidence type="ECO:0000313" key="8">
    <source>
        <dbReference type="EMBL" id="WPH00992.1"/>
    </source>
</evidence>
<keyword evidence="4" id="KW-0862">Zinc</keyword>
<dbReference type="GO" id="GO:0008270">
    <property type="term" value="F:zinc ion binding"/>
    <property type="evidence" value="ECO:0007669"/>
    <property type="project" value="UniProtKB-KW"/>
</dbReference>
<feature type="region of interest" description="Disordered" evidence="5">
    <location>
        <begin position="328"/>
        <end position="401"/>
    </location>
</feature>
<feature type="domain" description="C3H1-type" evidence="7">
    <location>
        <begin position="565"/>
        <end position="592"/>
    </location>
</feature>
<evidence type="ECO:0000256" key="2">
    <source>
        <dbReference type="ARBA" id="ARBA00011353"/>
    </source>
</evidence>
<comment type="subunit">
    <text evidence="2">Component of the NuA4 histone acetyltransferase complex.</text>
</comment>
<dbReference type="Gene3D" id="4.10.1000.10">
    <property type="entry name" value="Zinc finger, CCCH-type"/>
    <property type="match status" value="1"/>
</dbReference>
<dbReference type="EMBL" id="CP138584">
    <property type="protein sequence ID" value="WPH00992.1"/>
    <property type="molecule type" value="Genomic_DNA"/>
</dbReference>
<feature type="compositionally biased region" description="Basic and acidic residues" evidence="5">
    <location>
        <begin position="1"/>
        <end position="12"/>
    </location>
</feature>
<feature type="compositionally biased region" description="Basic and acidic residues" evidence="5">
    <location>
        <begin position="121"/>
        <end position="135"/>
    </location>
</feature>
<evidence type="ECO:0000256" key="5">
    <source>
        <dbReference type="SAM" id="MobiDB-lite"/>
    </source>
</evidence>
<feature type="compositionally biased region" description="Acidic residues" evidence="5">
    <location>
        <begin position="136"/>
        <end position="148"/>
    </location>
</feature>
<feature type="compositionally biased region" description="Basic residues" evidence="5">
    <location>
        <begin position="157"/>
        <end position="166"/>
    </location>
</feature>
<evidence type="ECO:0000313" key="9">
    <source>
        <dbReference type="Proteomes" id="UP001303373"/>
    </source>
</evidence>
<feature type="compositionally biased region" description="Low complexity" evidence="5">
    <location>
        <begin position="222"/>
        <end position="238"/>
    </location>
</feature>
<dbReference type="Pfam" id="PF00385">
    <property type="entry name" value="Chromo"/>
    <property type="match status" value="1"/>
</dbReference>
<dbReference type="SMART" id="SM00298">
    <property type="entry name" value="CHROMO"/>
    <property type="match status" value="1"/>
</dbReference>
<feature type="compositionally biased region" description="Basic and acidic residues" evidence="5">
    <location>
        <begin position="200"/>
        <end position="218"/>
    </location>
</feature>
<feature type="domain" description="C3H1-type" evidence="7">
    <location>
        <begin position="442"/>
        <end position="470"/>
    </location>
</feature>
<dbReference type="PROSITE" id="PS50103">
    <property type="entry name" value="ZF_C3H1"/>
    <property type="match status" value="3"/>
</dbReference>
<protein>
    <recommendedName>
        <fullName evidence="10">Chromo domain-containing protein</fullName>
    </recommendedName>
</protein>
<dbReference type="GO" id="GO:0006338">
    <property type="term" value="P:chromatin remodeling"/>
    <property type="evidence" value="ECO:0007669"/>
    <property type="project" value="UniProtKB-ARBA"/>
</dbReference>
<evidence type="ECO:0000256" key="4">
    <source>
        <dbReference type="PROSITE-ProRule" id="PRU00723"/>
    </source>
</evidence>
<feature type="compositionally biased region" description="Polar residues" evidence="5">
    <location>
        <begin position="660"/>
        <end position="676"/>
    </location>
</feature>
<dbReference type="PROSITE" id="PS00598">
    <property type="entry name" value="CHROMO_1"/>
    <property type="match status" value="1"/>
</dbReference>
<dbReference type="SUPFAM" id="SSF54160">
    <property type="entry name" value="Chromo domain-like"/>
    <property type="match status" value="1"/>
</dbReference>
<dbReference type="SMART" id="SM00356">
    <property type="entry name" value="ZnF_C3H1"/>
    <property type="match status" value="3"/>
</dbReference>
<evidence type="ECO:0000259" key="6">
    <source>
        <dbReference type="PROSITE" id="PS50013"/>
    </source>
</evidence>
<dbReference type="Gene3D" id="2.40.50.40">
    <property type="match status" value="1"/>
</dbReference>
<name>A0AAQ3M9U8_9PEZI</name>
<feature type="zinc finger region" description="C3H1-type" evidence="4">
    <location>
        <begin position="604"/>
        <end position="632"/>
    </location>
</feature>
<keyword evidence="4" id="KW-0863">Zinc-finger</keyword>
<dbReference type="CDD" id="cd18966">
    <property type="entry name" value="chromodomain"/>
    <property type="match status" value="1"/>
</dbReference>
<dbReference type="InterPro" id="IPR000571">
    <property type="entry name" value="Znf_CCCH"/>
</dbReference>
<dbReference type="Pfam" id="PF00642">
    <property type="entry name" value="zf-CCCH"/>
    <property type="match status" value="1"/>
</dbReference>
<proteinExistence type="predicted"/>
<keyword evidence="3" id="KW-0539">Nucleus</keyword>
<dbReference type="Proteomes" id="UP001303373">
    <property type="component" value="Chromosome 5"/>
</dbReference>
<evidence type="ECO:0000256" key="3">
    <source>
        <dbReference type="ARBA" id="ARBA00023242"/>
    </source>
</evidence>
<dbReference type="GO" id="GO:0005634">
    <property type="term" value="C:nucleus"/>
    <property type="evidence" value="ECO:0007669"/>
    <property type="project" value="UniProtKB-SubCell"/>
</dbReference>
<gene>
    <name evidence="8" type="ORF">R9X50_00382600</name>
</gene>
<evidence type="ECO:0000256" key="1">
    <source>
        <dbReference type="ARBA" id="ARBA00004123"/>
    </source>
</evidence>
<accession>A0AAQ3M9U8</accession>
<dbReference type="InterPro" id="IPR023780">
    <property type="entry name" value="Chromo_domain"/>
</dbReference>
<feature type="compositionally biased region" description="Basic and acidic residues" evidence="5">
    <location>
        <begin position="89"/>
        <end position="111"/>
    </location>
</feature>
<dbReference type="InterPro" id="IPR000953">
    <property type="entry name" value="Chromo/chromo_shadow_dom"/>
</dbReference>
<dbReference type="PROSITE" id="PS50013">
    <property type="entry name" value="CHROMO_2"/>
    <property type="match status" value="1"/>
</dbReference>
<feature type="region of interest" description="Disordered" evidence="5">
    <location>
        <begin position="660"/>
        <end position="728"/>
    </location>
</feature>
<feature type="zinc finger region" description="C3H1-type" evidence="4">
    <location>
        <begin position="442"/>
        <end position="470"/>
    </location>
</feature>
<feature type="region of interest" description="Disordered" evidence="5">
    <location>
        <begin position="78"/>
        <end position="239"/>
    </location>
</feature>
<comment type="subcellular location">
    <subcellularLocation>
        <location evidence="1">Nucleus</location>
    </subcellularLocation>
</comment>
<evidence type="ECO:0008006" key="10">
    <source>
        <dbReference type="Google" id="ProtNLM"/>
    </source>
</evidence>
<dbReference type="InterPro" id="IPR016197">
    <property type="entry name" value="Chromo-like_dom_sf"/>
</dbReference>
<feature type="compositionally biased region" description="Polar residues" evidence="5">
    <location>
        <begin position="703"/>
        <end position="714"/>
    </location>
</feature>
<keyword evidence="9" id="KW-1185">Reference proteome</keyword>
<feature type="zinc finger region" description="C3H1-type" evidence="4">
    <location>
        <begin position="565"/>
        <end position="592"/>
    </location>
</feature>
<dbReference type="AlphaFoldDB" id="A0AAQ3M9U8"/>
<reference evidence="8 9" key="1">
    <citation type="submission" date="2023-11" db="EMBL/GenBank/DDBJ databases">
        <title>An acidophilic fungus is an integral part of prey digestion in a carnivorous sundew plant.</title>
        <authorList>
            <person name="Tsai I.J."/>
        </authorList>
    </citation>
    <scope>NUCLEOTIDE SEQUENCE [LARGE SCALE GENOMIC DNA]</scope>
    <source>
        <strain evidence="8">169a</strain>
    </source>
</reference>
<sequence>MKEIESEEDSVRTDTTAESEPEDDYQVERILLEHEGRRDNKGQREYLIKWQNYPLHRATWEPEHHIDSPSILIEWAQQKAQIQAGKAEPFNEKEYHEALDKAETAREDREKRRAKKRQRRIEKALAKKENDRDYENENESIDESDEENGPGVEEKSRRRLVRRRRAAANDDESEDDKPSFSNRRLKKTKRLSLQADSDDEKFGEREDSSLMLRDKHVSVTDSSQAPQPSTQQSPATQAHVCKPSIAKVATDLAPLTIHEAKLKGVSNVPVSARKDGSLLNSNAAASQTAGRKSAPSNIFIRRQRPIVYHETPKDLTEFRFQKLSTQNRVQKLSRNEPAPDPTKLIMINPKTGKSESPMIMVAPASAEKSKEPPIAYGRRSPQPDRRRTISPPSPPPAPMTMNMSFPTNQTPAPMQPNGDRASQKTIRLVDPRKFASYDDALKKKDLACFFWSTSRCTKPEEECEYAHQHTGLYASPPAAYRGSTNEVTIKAAIARNMNRDDKQRIMMSDEKHERAGRAIAPQNADPRQGGRADSFPPKRTTPPRQNSEDSRQERSINNSRSAVVGVSGTTCYYWYERGHCSKNSCLFAHYDTGIYAGPPGTFKNRKSNECYFWESDGQCHRGDRCPFVHRGVGSVDKGGPTGIRERSTIADATLRPFTQSPVSYHQQDQISNSQAGTPEARNEAPPEAPISTTTIDPMYLTRWTPQSQPSRNSNAPPPQYNPAGTTTETNFSEKTTLARIEIVFSSAAENVTFDIQLQMTESSTVAFKSMCSSLTENIHLKFDCIVLATDFRQYVPNFLPESSTTWPSGNILYPSESAQVIARIAEFMKLRAAAFVLVDERFTMVLYPNGADEWKFLDGPALASSQSRLLRFRVGPPLLGESHDETANRMTKLPIKTETAVAVGEKAGLDSSDFQPSNSHQQGVFILMPPSHQIESEFLIKYFQGLKFKVYHSGTAGSWSYFQKKYPKKSVVVVHPLIKLWTIPRLYHYMAEGRGGIRIFSIGLQIPFAPDVATQNLVYCSRRLFPSSSVTLITDEIFAYHPDQAAQVIRHFIRKNVKDKPPAAQISKIVVRPRFLDWVYRLVVDRLSGCDEIAAQPWVDMLEAVTTLCPPEARDPIDPSSPLESSLLVSDALWIEYADMWDNDNTAATKQLVEWFASWTALQSAYVFRRIEVCYKPKNDDASTIQKSVVEEAEVYQHMQVLSPETLLAS</sequence>
<feature type="compositionally biased region" description="Low complexity" evidence="5">
    <location>
        <begin position="78"/>
        <end position="87"/>
    </location>
</feature>
<keyword evidence="4" id="KW-0479">Metal-binding</keyword>
<organism evidence="8 9">
    <name type="scientific">Acrodontium crateriforme</name>
    <dbReference type="NCBI Taxonomy" id="150365"/>
    <lineage>
        <taxon>Eukaryota</taxon>
        <taxon>Fungi</taxon>
        <taxon>Dikarya</taxon>
        <taxon>Ascomycota</taxon>
        <taxon>Pezizomycotina</taxon>
        <taxon>Dothideomycetes</taxon>
        <taxon>Dothideomycetidae</taxon>
        <taxon>Mycosphaerellales</taxon>
        <taxon>Teratosphaeriaceae</taxon>
        <taxon>Acrodontium</taxon>
    </lineage>
</organism>
<evidence type="ECO:0000259" key="7">
    <source>
        <dbReference type="PROSITE" id="PS50103"/>
    </source>
</evidence>
<feature type="domain" description="Chromo" evidence="6">
    <location>
        <begin position="25"/>
        <end position="87"/>
    </location>
</feature>
<dbReference type="InterPro" id="IPR023779">
    <property type="entry name" value="Chromodomain_CS"/>
</dbReference>
<feature type="region of interest" description="Disordered" evidence="5">
    <location>
        <begin position="509"/>
        <end position="560"/>
    </location>
</feature>